<protein>
    <submittedName>
        <fullName evidence="3">HNH endonuclease</fullName>
    </submittedName>
</protein>
<dbReference type="GeneID" id="64471029"/>
<sequence length="155" mass="17613">MERWIPGREGQYAITQDGVTTSYVRGKPRVLKWKIGTDGYPRVAIAQKWVPVHTLILEAWAGPRPDGMVVRHLNGDPMKPHLSQLAWGTQSENLRDKRAHGTDHNVNKTHCPKGHEYTEANTLRRADRPGHRACRTCNRDAVARSRQRKRQGVAP</sequence>
<dbReference type="RefSeq" id="YP_010055108.1">
    <property type="nucleotide sequence ID" value="NC_054661.1"/>
</dbReference>
<evidence type="ECO:0000313" key="4">
    <source>
        <dbReference type="Proteomes" id="UP000264086"/>
    </source>
</evidence>
<dbReference type="EMBL" id="MH669004">
    <property type="protein sequence ID" value="AXQ61109.1"/>
    <property type="molecule type" value="Genomic_DNA"/>
</dbReference>
<dbReference type="GO" id="GO:0004519">
    <property type="term" value="F:endonuclease activity"/>
    <property type="evidence" value="ECO:0007669"/>
    <property type="project" value="UniProtKB-KW"/>
</dbReference>
<feature type="compositionally biased region" description="Basic and acidic residues" evidence="1">
    <location>
        <begin position="113"/>
        <end position="130"/>
    </location>
</feature>
<dbReference type="Gene3D" id="3.90.75.20">
    <property type="match status" value="1"/>
</dbReference>
<organism evidence="3 4">
    <name type="scientific">Streptomyces phage Hank144</name>
    <dbReference type="NCBI Taxonomy" id="2301573"/>
    <lineage>
        <taxon>Viruses</taxon>
        <taxon>Duplodnaviria</taxon>
        <taxon>Heunggongvirae</taxon>
        <taxon>Uroviricota</taxon>
        <taxon>Caudoviricetes</taxon>
        <taxon>Arquatrovirinae</taxon>
        <taxon>Janusvirus</taxon>
        <taxon>Janusvirus hank144</taxon>
    </lineage>
</organism>
<evidence type="ECO:0000256" key="1">
    <source>
        <dbReference type="SAM" id="MobiDB-lite"/>
    </source>
</evidence>
<dbReference type="SUPFAM" id="SSF54060">
    <property type="entry name" value="His-Me finger endonucleases"/>
    <property type="match status" value="1"/>
</dbReference>
<feature type="domain" description="HNH nuclease" evidence="2">
    <location>
        <begin position="51"/>
        <end position="95"/>
    </location>
</feature>
<proteinExistence type="predicted"/>
<evidence type="ECO:0000313" key="3">
    <source>
        <dbReference type="EMBL" id="AXQ61109.1"/>
    </source>
</evidence>
<accession>A0A385DR75</accession>
<dbReference type="KEGG" id="vg:64471029"/>
<keyword evidence="3" id="KW-0378">Hydrolase</keyword>
<reference evidence="3 4" key="1">
    <citation type="submission" date="2018-07" db="EMBL/GenBank/DDBJ databases">
        <authorList>
            <person name="Amani N.Z."/>
            <person name="Ambroziak M.E."/>
            <person name="Biju A."/>
            <person name="Bushnell W."/>
            <person name="Calia C.N."/>
            <person name="Chen Y.J."/>
            <person name="Hill L.T."/>
            <person name="Karpinska S."/>
            <person name="Martinez K.C."/>
            <person name="Medwid J.R."/>
            <person name="Nguyen C."/>
            <person name="Oliver A."/>
            <person name="Pham J.P."/>
            <person name="Ramsey M.R."/>
            <person name="Ravi S."/>
            <person name="Sardina J.R."/>
            <person name="Senecal S.L."/>
            <person name="Sheen J."/>
            <person name="Shende N.V."/>
            <person name="Shi C.Y."/>
            <person name="Stuart L.C."/>
            <person name="Vu L."/>
            <person name="Wang L.Q."/>
            <person name="West L.J."/>
            <person name="Westgaard A.C."/>
            <person name="Liu R.B."/>
            <person name="Pierce E.C."/>
            <person name="Mohan S."/>
            <person name="Pogliano J."/>
            <person name="Delesalle V.A."/>
            <person name="Garlena R.A."/>
            <person name="Russell D.A."/>
            <person name="Pope W.H."/>
            <person name="Jacobs-Sera D."/>
            <person name="Hatfull G.F."/>
        </authorList>
    </citation>
    <scope>NUCLEOTIDE SEQUENCE [LARGE SCALE GENOMIC DNA]</scope>
</reference>
<evidence type="ECO:0000259" key="2">
    <source>
        <dbReference type="Pfam" id="PF13392"/>
    </source>
</evidence>
<keyword evidence="4" id="KW-1185">Reference proteome</keyword>
<dbReference type="InterPro" id="IPR003615">
    <property type="entry name" value="HNH_nuc"/>
</dbReference>
<dbReference type="Proteomes" id="UP000264086">
    <property type="component" value="Segment"/>
</dbReference>
<keyword evidence="3" id="KW-0540">Nuclease</keyword>
<feature type="region of interest" description="Disordered" evidence="1">
    <location>
        <begin position="101"/>
        <end position="131"/>
    </location>
</feature>
<keyword evidence="3" id="KW-0255">Endonuclease</keyword>
<dbReference type="InterPro" id="IPR044925">
    <property type="entry name" value="His-Me_finger_sf"/>
</dbReference>
<gene>
    <name evidence="3" type="primary">56</name>
    <name evidence="3" type="ORF">SEA_HANK144_56</name>
</gene>
<name>A0A385DR75_9CAUD</name>
<dbReference type="Pfam" id="PF13392">
    <property type="entry name" value="HNH_3"/>
    <property type="match status" value="1"/>
</dbReference>